<name>A0A0A9ATY2_ARUDO</name>
<reference evidence="1" key="1">
    <citation type="submission" date="2014-09" db="EMBL/GenBank/DDBJ databases">
        <authorList>
            <person name="Magalhaes I.L.F."/>
            <person name="Oliveira U."/>
            <person name="Santos F.R."/>
            <person name="Vidigal T.H.D.A."/>
            <person name="Brescovit A.D."/>
            <person name="Santos A.J."/>
        </authorList>
    </citation>
    <scope>NUCLEOTIDE SEQUENCE</scope>
    <source>
        <tissue evidence="1">Shoot tissue taken approximately 20 cm above the soil surface</tissue>
    </source>
</reference>
<evidence type="ECO:0000313" key="1">
    <source>
        <dbReference type="EMBL" id="JAD54571.1"/>
    </source>
</evidence>
<dbReference type="AlphaFoldDB" id="A0A0A9ATY2"/>
<reference evidence="1" key="2">
    <citation type="journal article" date="2015" name="Data Brief">
        <title>Shoot transcriptome of the giant reed, Arundo donax.</title>
        <authorList>
            <person name="Barrero R.A."/>
            <person name="Guerrero F.D."/>
            <person name="Moolhuijzen P."/>
            <person name="Goolsby J.A."/>
            <person name="Tidwell J."/>
            <person name="Bellgard S.E."/>
            <person name="Bellgard M.I."/>
        </authorList>
    </citation>
    <scope>NUCLEOTIDE SEQUENCE</scope>
    <source>
        <tissue evidence="1">Shoot tissue taken approximately 20 cm above the soil surface</tissue>
    </source>
</reference>
<accession>A0A0A9ATY2</accession>
<proteinExistence type="predicted"/>
<sequence>MVTVSPSFANSTNSCTHSYHCSCFLRQRKCPSRSLQ</sequence>
<protein>
    <submittedName>
        <fullName evidence="1">Uncharacterized protein</fullName>
    </submittedName>
</protein>
<dbReference type="EMBL" id="GBRH01243324">
    <property type="protein sequence ID" value="JAD54571.1"/>
    <property type="molecule type" value="Transcribed_RNA"/>
</dbReference>
<organism evidence="1">
    <name type="scientific">Arundo donax</name>
    <name type="common">Giant reed</name>
    <name type="synonym">Donax arundinaceus</name>
    <dbReference type="NCBI Taxonomy" id="35708"/>
    <lineage>
        <taxon>Eukaryota</taxon>
        <taxon>Viridiplantae</taxon>
        <taxon>Streptophyta</taxon>
        <taxon>Embryophyta</taxon>
        <taxon>Tracheophyta</taxon>
        <taxon>Spermatophyta</taxon>
        <taxon>Magnoliopsida</taxon>
        <taxon>Liliopsida</taxon>
        <taxon>Poales</taxon>
        <taxon>Poaceae</taxon>
        <taxon>PACMAD clade</taxon>
        <taxon>Arundinoideae</taxon>
        <taxon>Arundineae</taxon>
        <taxon>Arundo</taxon>
    </lineage>
</organism>